<dbReference type="Pfam" id="PF07707">
    <property type="entry name" value="BACK"/>
    <property type="match status" value="1"/>
</dbReference>
<reference evidence="4" key="1">
    <citation type="journal article" date="2008" name="Nature">
        <title>The amphioxus genome and the evolution of the chordate karyotype.</title>
        <authorList>
            <consortium name="US DOE Joint Genome Institute (JGI-PGF)"/>
            <person name="Putnam N.H."/>
            <person name="Butts T."/>
            <person name="Ferrier D.E.K."/>
            <person name="Furlong R.F."/>
            <person name="Hellsten U."/>
            <person name="Kawashima T."/>
            <person name="Robinson-Rechavi M."/>
            <person name="Shoguchi E."/>
            <person name="Terry A."/>
            <person name="Yu J.-K."/>
            <person name="Benito-Gutierrez E.L."/>
            <person name="Dubchak I."/>
            <person name="Garcia-Fernandez J."/>
            <person name="Gibson-Brown J.J."/>
            <person name="Grigoriev I.V."/>
            <person name="Horton A.C."/>
            <person name="de Jong P.J."/>
            <person name="Jurka J."/>
            <person name="Kapitonov V.V."/>
            <person name="Kohara Y."/>
            <person name="Kuroki Y."/>
            <person name="Lindquist E."/>
            <person name="Lucas S."/>
            <person name="Osoegawa K."/>
            <person name="Pennacchio L.A."/>
            <person name="Salamov A.A."/>
            <person name="Satou Y."/>
            <person name="Sauka-Spengler T."/>
            <person name="Schmutz J."/>
            <person name="Shin-I T."/>
            <person name="Toyoda A."/>
            <person name="Bronner-Fraser M."/>
            <person name="Fujiyama A."/>
            <person name="Holland L.Z."/>
            <person name="Holland P.W.H."/>
            <person name="Satoh N."/>
            <person name="Rokhsar D.S."/>
        </authorList>
    </citation>
    <scope>NUCLEOTIDE SEQUENCE [LARGE SCALE GENOMIC DNA]</scope>
    <source>
        <strain evidence="4">S238N-H82</strain>
        <tissue evidence="4">Testes</tissue>
    </source>
</reference>
<evidence type="ECO:0000256" key="1">
    <source>
        <dbReference type="ARBA" id="ARBA00022441"/>
    </source>
</evidence>
<dbReference type="Gene3D" id="1.25.40.420">
    <property type="match status" value="2"/>
</dbReference>
<dbReference type="EMBL" id="GG666677">
    <property type="protein sequence ID" value="EEN44205.1"/>
    <property type="molecule type" value="Genomic_DNA"/>
</dbReference>
<dbReference type="Pfam" id="PF00651">
    <property type="entry name" value="BTB"/>
    <property type="match status" value="2"/>
</dbReference>
<dbReference type="SMART" id="SM00875">
    <property type="entry name" value="BACK"/>
    <property type="match status" value="1"/>
</dbReference>
<name>C3ZTF8_BRAFL</name>
<dbReference type="InterPro" id="IPR006652">
    <property type="entry name" value="Kelch_1"/>
</dbReference>
<keyword evidence="1" id="KW-0880">Kelch repeat</keyword>
<dbReference type="PANTHER" id="PTHR24412:SF272">
    <property type="entry name" value="KELCH-LIKE PROTEIN DIABLO"/>
    <property type="match status" value="1"/>
</dbReference>
<dbReference type="eggNOG" id="KOG4441">
    <property type="taxonomic scope" value="Eukaryota"/>
</dbReference>
<protein>
    <recommendedName>
        <fullName evidence="3">BTB domain-containing protein</fullName>
    </recommendedName>
</protein>
<gene>
    <name evidence="4" type="ORF">BRAFLDRAFT_68836</name>
</gene>
<dbReference type="CDD" id="cd14733">
    <property type="entry name" value="BACK"/>
    <property type="match status" value="1"/>
</dbReference>
<dbReference type="SUPFAM" id="SSF117281">
    <property type="entry name" value="Kelch motif"/>
    <property type="match status" value="1"/>
</dbReference>
<dbReference type="InterPro" id="IPR000210">
    <property type="entry name" value="BTB/POZ_dom"/>
</dbReference>
<dbReference type="InterPro" id="IPR011705">
    <property type="entry name" value="BACK"/>
</dbReference>
<dbReference type="InterPro" id="IPR011333">
    <property type="entry name" value="SKP1/BTB/POZ_sf"/>
</dbReference>
<dbReference type="SUPFAM" id="SSF54695">
    <property type="entry name" value="POZ domain"/>
    <property type="match status" value="2"/>
</dbReference>
<dbReference type="SMART" id="SM00612">
    <property type="entry name" value="Kelch"/>
    <property type="match status" value="1"/>
</dbReference>
<dbReference type="Gene3D" id="3.30.710.10">
    <property type="entry name" value="Potassium Channel Kv1.1, Chain A"/>
    <property type="match status" value="2"/>
</dbReference>
<sequence length="838" mass="94565">MSSQPTTVNKIIRDGSRLFLNHTQGRELLSKLVSQRQIGEFTDVVVEVERREFPCHRAVLATTPYFKTMFSSNLAESRSKVILHGIDSSSFFKILEFLYTGEIFICKDDVQDILQTAHNLQVNKALPYCCEYIQDNLCPSNCLDVMRLADMYGLSDLKRSARNMAAINFLAVTQEGLTKITATRKKRLLGTQAQLAGDSRRRRFQNYTQGRELFAELTSQRKTGEFTDVVVQVGDREFPCHRAVLATTTYFKTMLSSNLAESTSKVIQLHGIDSSSFSKVLDFLYTGEIFICKNDVQDILQTAHMLLVNKILPHCCEFIQGHLCLSNCLSVIRLADMYGLSDLKKRSRNMAVINFLDVTQGEEFLSLSVQELLDLDLLGAGINEDDVIEAVIRWIDSAPEENREIAILKILQETPVKVSMVRKLLVALPCESAECLARFTTDREKQLLDTQLELAEKAKSSPDREISEDLAIIVGGWKAARKPHFHDKHPVNIQPKPLQSIICLDPDTQQCYHITDLPMPVSGYMSVASAGGYLYVTGGREQHTIPSRQAFRYEFPTDSWLRLPNMPRGMAEHHSVVVDGKLFVVDSDAKATPLWVMDCYDPDKEAWIKVHLGYPVMQPIKHTLTALGNNKVVLIEVSKLKVPYTYTKVSNMMKMSRSGNDHSLALKSDLVPSQIGMQNLCVHAFDVKRNSMRCADTPVNTSFKNVDIVTTTVNDKLYIRTGYTMSSDLYIFDAEKNTLGLHSDMDVQGNFGLLRAVGDPENSYRYKDRQNGIVDTISHSEFGSYHRERQTPLPFALFGHSFLQTQKSRIGWHCRDLAVVEMQESDCKRTEGSVPESA</sequence>
<dbReference type="Pfam" id="PF01344">
    <property type="entry name" value="Kelch_1"/>
    <property type="match status" value="1"/>
</dbReference>
<feature type="domain" description="BTB" evidence="3">
    <location>
        <begin position="42"/>
        <end position="107"/>
    </location>
</feature>
<accession>C3ZTF8</accession>
<dbReference type="InterPro" id="IPR015915">
    <property type="entry name" value="Kelch-typ_b-propeller"/>
</dbReference>
<dbReference type="InParanoid" id="C3ZTF8"/>
<feature type="domain" description="BTB" evidence="3">
    <location>
        <begin position="227"/>
        <end position="293"/>
    </location>
</feature>
<dbReference type="PANTHER" id="PTHR24412">
    <property type="entry name" value="KELCH PROTEIN"/>
    <property type="match status" value="1"/>
</dbReference>
<dbReference type="PROSITE" id="PS50097">
    <property type="entry name" value="BTB"/>
    <property type="match status" value="2"/>
</dbReference>
<dbReference type="AlphaFoldDB" id="C3ZTF8"/>
<organism>
    <name type="scientific">Branchiostoma floridae</name>
    <name type="common">Florida lancelet</name>
    <name type="synonym">Amphioxus</name>
    <dbReference type="NCBI Taxonomy" id="7739"/>
    <lineage>
        <taxon>Eukaryota</taxon>
        <taxon>Metazoa</taxon>
        <taxon>Chordata</taxon>
        <taxon>Cephalochordata</taxon>
        <taxon>Leptocardii</taxon>
        <taxon>Amphioxiformes</taxon>
        <taxon>Branchiostomatidae</taxon>
        <taxon>Branchiostoma</taxon>
    </lineage>
</organism>
<evidence type="ECO:0000256" key="2">
    <source>
        <dbReference type="ARBA" id="ARBA00022737"/>
    </source>
</evidence>
<evidence type="ECO:0000313" key="4">
    <source>
        <dbReference type="EMBL" id="EEN44205.1"/>
    </source>
</evidence>
<evidence type="ECO:0000259" key="3">
    <source>
        <dbReference type="PROSITE" id="PS50097"/>
    </source>
</evidence>
<keyword evidence="2" id="KW-0677">Repeat</keyword>
<proteinExistence type="predicted"/>
<dbReference type="SMART" id="SM00225">
    <property type="entry name" value="BTB"/>
    <property type="match status" value="2"/>
</dbReference>
<dbReference type="Gene3D" id="2.120.10.80">
    <property type="entry name" value="Kelch-type beta propeller"/>
    <property type="match status" value="1"/>
</dbReference>